<evidence type="ECO:0000256" key="2">
    <source>
        <dbReference type="ARBA" id="ARBA00022448"/>
    </source>
</evidence>
<reference evidence="10" key="1">
    <citation type="submission" date="2022-04" db="EMBL/GenBank/DDBJ databases">
        <title>Evolutionary, genomic, and biogeographic characterization of Chryseobacterium nepalense represented by a plastic-degrading bacterium AC3.</title>
        <authorList>
            <person name="Yin Z."/>
            <person name="Liu X."/>
            <person name="Wang D."/>
            <person name="Xie Z."/>
        </authorList>
    </citation>
    <scope>NUCLEOTIDE SEQUENCE</scope>
    <source>
        <strain evidence="10">AC3</strain>
    </source>
</reference>
<dbReference type="Pfam" id="PF14905">
    <property type="entry name" value="OMP_b-brl_3"/>
    <property type="match status" value="1"/>
</dbReference>
<organism evidence="10 11">
    <name type="scientific">Chryseobacterium nepalense</name>
    <dbReference type="NCBI Taxonomy" id="1854498"/>
    <lineage>
        <taxon>Bacteria</taxon>
        <taxon>Pseudomonadati</taxon>
        <taxon>Bacteroidota</taxon>
        <taxon>Flavobacteriia</taxon>
        <taxon>Flavobacteriales</taxon>
        <taxon>Weeksellaceae</taxon>
        <taxon>Chryseobacterium group</taxon>
        <taxon>Chryseobacterium</taxon>
    </lineage>
</organism>
<keyword evidence="11" id="KW-1185">Reference proteome</keyword>
<evidence type="ECO:0000256" key="8">
    <source>
        <dbReference type="SAM" id="SignalP"/>
    </source>
</evidence>
<keyword evidence="7" id="KW-0998">Cell outer membrane</keyword>
<dbReference type="Gene3D" id="2.170.130.10">
    <property type="entry name" value="TonB-dependent receptor, plug domain"/>
    <property type="match status" value="1"/>
</dbReference>
<evidence type="ECO:0000256" key="5">
    <source>
        <dbReference type="ARBA" id="ARBA00022729"/>
    </source>
</evidence>
<evidence type="ECO:0000259" key="9">
    <source>
        <dbReference type="Pfam" id="PF14905"/>
    </source>
</evidence>
<keyword evidence="2" id="KW-0813">Transport</keyword>
<dbReference type="PANTHER" id="PTHR30069:SF29">
    <property type="entry name" value="HEMOGLOBIN AND HEMOGLOBIN-HAPTOGLOBIN-BINDING PROTEIN 1-RELATED"/>
    <property type="match status" value="1"/>
</dbReference>
<protein>
    <submittedName>
        <fullName evidence="10">Outer membrane beta-barrel family protein</fullName>
    </submittedName>
</protein>
<dbReference type="Gene3D" id="2.40.170.20">
    <property type="entry name" value="TonB-dependent receptor, beta-barrel domain"/>
    <property type="match status" value="1"/>
</dbReference>
<feature type="chain" id="PRO_5047469033" evidence="8">
    <location>
        <begin position="19"/>
        <end position="758"/>
    </location>
</feature>
<keyword evidence="4" id="KW-0812">Transmembrane</keyword>
<dbReference type="Proteomes" id="UP000830552">
    <property type="component" value="Chromosome"/>
</dbReference>
<dbReference type="InterPro" id="IPR039426">
    <property type="entry name" value="TonB-dep_rcpt-like"/>
</dbReference>
<dbReference type="InterPro" id="IPR037066">
    <property type="entry name" value="Plug_dom_sf"/>
</dbReference>
<sequence length="758" mass="86842">MKTTILIAAIFFSGMTFAQEKKQDSVKTKSIEGVTMTKQVFKKQSDRFVYDVAASPVAKGNTTFDLLKQTPLLSTTDDKTLKIAGKNNALIYINGRKTNMDAESLTQFLKNTPAENIQKIEVITVPGSEYQVESSDGIINIVLKKKMSDGTSGNMRMSNSQNKYNASNASFSVNYRKDKLGINANLSGGENINPQTYILRNRSGNVQNESVGDIDDPNKNLGGYLNVDYQLTEKSNLALSWNSWANKSYNSTINLLNIITRYDNNDNLISTDYTRTKNKENARNYNNSVNLNYELKLDSLGSKFNVNAAYLNYKRFQYSDNNTMISDVQGSTSGFSRTGKKIIQDIPQIINNFSGTVDYIQKFKNDFTFSAGGNFNKTKTDNDTKNYTYDYIYNNAGQLQMIDLTTDPNHFIYDENIYGAYLTLEKKFSDKFSGKIGARYEITNSLGTSDNAKQPEYQRIKRNYNNFLPYLSFNYAINDKNNISYSFSSRMRRPSFWELNPVKNIITQDNYTQNNPFVKASSTYNQELTYMYKNSYFLILNHTYEKDQITQVPLQRSYIDPETNQKRVQLAYIRTNFGDKQEMSAMLGVQKSLFKQYLTLNFNAGVQHNINNGTLNTDPTTGQVFDTYINDRKSTSLVITSNNTLRLDKKKTWFLGVNFFYVDQQQIELGILKDLMSLDLSIKKNWNDWTFAVNVNDVLRTNLVEIEDFQSSGNYNYIKNDMYRRSITVSLTYNFGNQKVKKVRDIESASDAIKNRTR</sequence>
<evidence type="ECO:0000313" key="11">
    <source>
        <dbReference type="Proteomes" id="UP000830552"/>
    </source>
</evidence>
<dbReference type="SUPFAM" id="SSF56935">
    <property type="entry name" value="Porins"/>
    <property type="match status" value="1"/>
</dbReference>
<dbReference type="RefSeq" id="WP_248390256.1">
    <property type="nucleotide sequence ID" value="NZ_CP096203.1"/>
</dbReference>
<evidence type="ECO:0000256" key="1">
    <source>
        <dbReference type="ARBA" id="ARBA00004571"/>
    </source>
</evidence>
<name>A0ABY4K3V2_9FLAO</name>
<dbReference type="InterPro" id="IPR036942">
    <property type="entry name" value="Beta-barrel_TonB_sf"/>
</dbReference>
<keyword evidence="5 8" id="KW-0732">Signal</keyword>
<evidence type="ECO:0000256" key="6">
    <source>
        <dbReference type="ARBA" id="ARBA00023136"/>
    </source>
</evidence>
<comment type="subcellular location">
    <subcellularLocation>
        <location evidence="1">Cell outer membrane</location>
        <topology evidence="1">Multi-pass membrane protein</topology>
    </subcellularLocation>
</comment>
<evidence type="ECO:0000256" key="3">
    <source>
        <dbReference type="ARBA" id="ARBA00022452"/>
    </source>
</evidence>
<evidence type="ECO:0000256" key="4">
    <source>
        <dbReference type="ARBA" id="ARBA00022692"/>
    </source>
</evidence>
<accession>A0ABY4K3V2</accession>
<keyword evidence="3" id="KW-1134">Transmembrane beta strand</keyword>
<proteinExistence type="predicted"/>
<feature type="domain" description="Outer membrane protein beta-barrel" evidence="9">
    <location>
        <begin position="296"/>
        <end position="733"/>
    </location>
</feature>
<gene>
    <name evidence="10" type="ORF">M0D58_13410</name>
</gene>
<evidence type="ECO:0000313" key="10">
    <source>
        <dbReference type="EMBL" id="UPQ75041.1"/>
    </source>
</evidence>
<evidence type="ECO:0000256" key="7">
    <source>
        <dbReference type="ARBA" id="ARBA00023237"/>
    </source>
</evidence>
<dbReference type="PANTHER" id="PTHR30069">
    <property type="entry name" value="TONB-DEPENDENT OUTER MEMBRANE RECEPTOR"/>
    <property type="match status" value="1"/>
</dbReference>
<keyword evidence="6" id="KW-0472">Membrane</keyword>
<dbReference type="EMBL" id="CP096203">
    <property type="protein sequence ID" value="UPQ75041.1"/>
    <property type="molecule type" value="Genomic_DNA"/>
</dbReference>
<dbReference type="InterPro" id="IPR041700">
    <property type="entry name" value="OMP_b-brl_3"/>
</dbReference>
<feature type="signal peptide" evidence="8">
    <location>
        <begin position="1"/>
        <end position="18"/>
    </location>
</feature>